<dbReference type="RefSeq" id="WP_160895440.1">
    <property type="nucleotide sequence ID" value="NZ_WUMU01000017.1"/>
</dbReference>
<accession>A0A6L7G6X6</accession>
<dbReference type="Proteomes" id="UP000477911">
    <property type="component" value="Unassembled WGS sequence"/>
</dbReference>
<comment type="caution">
    <text evidence="1">The sequence shown here is derived from an EMBL/GenBank/DDBJ whole genome shotgun (WGS) entry which is preliminary data.</text>
</comment>
<organism evidence="1 2">
    <name type="scientific">Pseudooceanicola albus</name>
    <dbReference type="NCBI Taxonomy" id="2692189"/>
    <lineage>
        <taxon>Bacteria</taxon>
        <taxon>Pseudomonadati</taxon>
        <taxon>Pseudomonadota</taxon>
        <taxon>Alphaproteobacteria</taxon>
        <taxon>Rhodobacterales</taxon>
        <taxon>Paracoccaceae</taxon>
        <taxon>Pseudooceanicola</taxon>
    </lineage>
</organism>
<protein>
    <submittedName>
        <fullName evidence="1">Uncharacterized protein</fullName>
    </submittedName>
</protein>
<evidence type="ECO:0000313" key="2">
    <source>
        <dbReference type="Proteomes" id="UP000477911"/>
    </source>
</evidence>
<dbReference type="EMBL" id="WUMU01000017">
    <property type="protein sequence ID" value="MXN19327.1"/>
    <property type="molecule type" value="Genomic_DNA"/>
</dbReference>
<sequence length="71" mass="7331">MTPDRAWVIIDNDLSGDPGDLFRTALHLMSPSVAIPLIVGSHLPKGGGVDPSGYHAGNAAGRVQPLLTVMG</sequence>
<keyword evidence="2" id="KW-1185">Reference proteome</keyword>
<name>A0A6L7G6X6_9RHOB</name>
<dbReference type="AlphaFoldDB" id="A0A6L7G6X6"/>
<evidence type="ECO:0000313" key="1">
    <source>
        <dbReference type="EMBL" id="MXN19327.1"/>
    </source>
</evidence>
<gene>
    <name evidence="1" type="ORF">GR170_15935</name>
</gene>
<reference evidence="1 2" key="1">
    <citation type="submission" date="2019-12" db="EMBL/GenBank/DDBJ databases">
        <authorList>
            <person name="Li M."/>
        </authorList>
    </citation>
    <scope>NUCLEOTIDE SEQUENCE [LARGE SCALE GENOMIC DNA]</scope>
    <source>
        <strain evidence="1 2">GBMRC 2024</strain>
    </source>
</reference>
<proteinExistence type="predicted"/>